<evidence type="ECO:0000313" key="4">
    <source>
        <dbReference type="Proteomes" id="UP000502179"/>
    </source>
</evidence>
<evidence type="ECO:0000256" key="1">
    <source>
        <dbReference type="ARBA" id="ARBA00008861"/>
    </source>
</evidence>
<dbReference type="Proteomes" id="UP000502179">
    <property type="component" value="Chromosome"/>
</dbReference>
<dbReference type="KEGG" id="tav:G4V39_00770"/>
<protein>
    <recommendedName>
        <fullName evidence="2">Gamma-glutamylcyclotransferase family protein</fullName>
    </recommendedName>
</protein>
<dbReference type="PANTHER" id="PTHR12510:SF4">
    <property type="entry name" value="GAMMA-GLUTAMYLAMINECYCLOTRANSFERASE"/>
    <property type="match status" value="1"/>
</dbReference>
<dbReference type="CDD" id="cd06661">
    <property type="entry name" value="GGCT_like"/>
    <property type="match status" value="1"/>
</dbReference>
<dbReference type="GO" id="GO:0016740">
    <property type="term" value="F:transferase activity"/>
    <property type="evidence" value="ECO:0007669"/>
    <property type="project" value="UniProtKB-KW"/>
</dbReference>
<keyword evidence="4" id="KW-1185">Reference proteome</keyword>
<evidence type="ECO:0000313" key="3">
    <source>
        <dbReference type="EMBL" id="QIJ70891.1"/>
    </source>
</evidence>
<sequence>MGEVVFVYGTLKRGERLHGHLKGAKYLGRGKLRNFGLYKVSWYPGIVPEKGAKVEGELYLIDETTLKVLDQLEDEGREYRRVRVGVEREVGGRQEAWTYVYIGSLAEAIKISSGHWVGEKT</sequence>
<reference evidence="3 4" key="1">
    <citation type="submission" date="2020-02" db="EMBL/GenBank/DDBJ databases">
        <title>Genome analysis of Thermosulfuriphilus ammonigenes ST65T, an anaerobic thermophilic chemolithoautotrophic bacterium isolated from a deep-sea hydrothermal vent.</title>
        <authorList>
            <person name="Slobodkina G."/>
            <person name="Allioux M."/>
            <person name="Merkel A."/>
            <person name="Alain K."/>
            <person name="Jebbar M."/>
            <person name="Slobodkin A."/>
        </authorList>
    </citation>
    <scope>NUCLEOTIDE SEQUENCE [LARGE SCALE GENOMIC DNA]</scope>
    <source>
        <strain evidence="3 4">ST65</strain>
    </source>
</reference>
<dbReference type="EMBL" id="CP048877">
    <property type="protein sequence ID" value="QIJ70891.1"/>
    <property type="molecule type" value="Genomic_DNA"/>
</dbReference>
<dbReference type="Pfam" id="PF06094">
    <property type="entry name" value="GGACT"/>
    <property type="match status" value="1"/>
</dbReference>
<name>A0A6G7PTP8_9BACT</name>
<accession>A0A6G7PTP8</accession>
<dbReference type="GO" id="GO:0061929">
    <property type="term" value="F:gamma-glutamylaminecyclotransferase activity"/>
    <property type="evidence" value="ECO:0007669"/>
    <property type="project" value="InterPro"/>
</dbReference>
<gene>
    <name evidence="3" type="ORF">G4V39_00770</name>
</gene>
<evidence type="ECO:0000256" key="2">
    <source>
        <dbReference type="RuleBase" id="RU367036"/>
    </source>
</evidence>
<dbReference type="InterPro" id="IPR039126">
    <property type="entry name" value="GGACT"/>
</dbReference>
<dbReference type="GO" id="GO:0005829">
    <property type="term" value="C:cytosol"/>
    <property type="evidence" value="ECO:0007669"/>
    <property type="project" value="TreeGrafter"/>
</dbReference>
<comment type="similarity">
    <text evidence="1 2">Belongs to the gamma-glutamylcyclotransferase family.</text>
</comment>
<keyword evidence="3" id="KW-0808">Transferase</keyword>
<dbReference type="InterPro" id="IPR009288">
    <property type="entry name" value="AIG2-like_dom"/>
</dbReference>
<dbReference type="InterPro" id="IPR013024">
    <property type="entry name" value="GGCT-like"/>
</dbReference>
<proteinExistence type="inferred from homology"/>
<dbReference type="Gene3D" id="3.10.490.10">
    <property type="entry name" value="Gamma-glutamyl cyclotransferase-like"/>
    <property type="match status" value="1"/>
</dbReference>
<dbReference type="AlphaFoldDB" id="A0A6G7PTP8"/>
<organism evidence="3 4">
    <name type="scientific">Thermosulfuriphilus ammonigenes</name>
    <dbReference type="NCBI Taxonomy" id="1936021"/>
    <lineage>
        <taxon>Bacteria</taxon>
        <taxon>Pseudomonadati</taxon>
        <taxon>Thermodesulfobacteriota</taxon>
        <taxon>Thermodesulfobacteria</taxon>
        <taxon>Thermodesulfobacteriales</taxon>
        <taxon>Thermodesulfobacteriaceae</taxon>
        <taxon>Thermosulfuriphilus</taxon>
    </lineage>
</organism>
<dbReference type="PANTHER" id="PTHR12510">
    <property type="entry name" value="TROPONIN C-AKIN-1 PROTEIN"/>
    <property type="match status" value="1"/>
</dbReference>
<dbReference type="RefSeq" id="WP_166031114.1">
    <property type="nucleotide sequence ID" value="NZ_CP048877.1"/>
</dbReference>
<dbReference type="InterPro" id="IPR036568">
    <property type="entry name" value="GGCT-like_sf"/>
</dbReference>
<dbReference type="SUPFAM" id="SSF110857">
    <property type="entry name" value="Gamma-glutamyl cyclotransferase-like"/>
    <property type="match status" value="1"/>
</dbReference>